<dbReference type="EMBL" id="CAJJDN010000042">
    <property type="protein sequence ID" value="CAD8081791.1"/>
    <property type="molecule type" value="Genomic_DNA"/>
</dbReference>
<accession>A0A8S1MUF2</accession>
<dbReference type="AlphaFoldDB" id="A0A8S1MUF2"/>
<dbReference type="OrthoDB" id="340359at2759"/>
<evidence type="ECO:0000313" key="2">
    <source>
        <dbReference type="Proteomes" id="UP000692954"/>
    </source>
</evidence>
<dbReference type="Proteomes" id="UP000692954">
    <property type="component" value="Unassembled WGS sequence"/>
</dbReference>
<evidence type="ECO:0000313" key="1">
    <source>
        <dbReference type="EMBL" id="CAD8081791.1"/>
    </source>
</evidence>
<comment type="caution">
    <text evidence="1">The sequence shown here is derived from an EMBL/GenBank/DDBJ whole genome shotgun (WGS) entry which is preliminary data.</text>
</comment>
<organism evidence="1 2">
    <name type="scientific">Paramecium sonneborni</name>
    <dbReference type="NCBI Taxonomy" id="65129"/>
    <lineage>
        <taxon>Eukaryota</taxon>
        <taxon>Sar</taxon>
        <taxon>Alveolata</taxon>
        <taxon>Ciliophora</taxon>
        <taxon>Intramacronucleata</taxon>
        <taxon>Oligohymenophorea</taxon>
        <taxon>Peniculida</taxon>
        <taxon>Parameciidae</taxon>
        <taxon>Paramecium</taxon>
    </lineage>
</organism>
<keyword evidence="2" id="KW-1185">Reference proteome</keyword>
<reference evidence="1" key="1">
    <citation type="submission" date="2021-01" db="EMBL/GenBank/DDBJ databases">
        <authorList>
            <consortium name="Genoscope - CEA"/>
            <person name="William W."/>
        </authorList>
    </citation>
    <scope>NUCLEOTIDE SEQUENCE</scope>
</reference>
<proteinExistence type="predicted"/>
<dbReference type="PANTHER" id="PTHR38566">
    <property type="entry name" value="RNA_LIG_T4_1 DOMAIN-CONTAINING PROTEIN"/>
    <property type="match status" value="1"/>
</dbReference>
<name>A0A8S1MUF2_9CILI</name>
<gene>
    <name evidence="1" type="ORF">PSON_ATCC_30995.1.T0420221</name>
</gene>
<sequence>MSISGEGVVLYLFNEFECLSISKIKTIEYEQHQLFRTKLITLIQQNQETKLSYADIYQQEANDLNQYNDKEITKFIELNTYILLSLQHYLIKVKQKDIFYQEQIYKFCSKYYMQFYTQIVELTNSHNVKNYELDNIFNYFDYLGNPNKCRQKEQQKKSQMKIERNLKELIQY</sequence>
<protein>
    <submittedName>
        <fullName evidence="1">Uncharacterized protein</fullName>
    </submittedName>
</protein>
<dbReference type="PANTHER" id="PTHR38566:SF1">
    <property type="entry name" value="CHROMOSOME UNDETERMINED SCAFFOLD_18, WHOLE GENOME SHOTGUN SEQUENCE"/>
    <property type="match status" value="1"/>
</dbReference>